<evidence type="ECO:0000259" key="3">
    <source>
        <dbReference type="Pfam" id="PF14392"/>
    </source>
</evidence>
<proteinExistence type="predicted"/>
<dbReference type="Pfam" id="PF14392">
    <property type="entry name" value="zf-CCHC_4"/>
    <property type="match status" value="1"/>
</dbReference>
<sequence length="509" mass="56942">MISLKVISEYCSICGAFRLSSVDLLPVRSPEIYLLVGSVALYSIMADKLQYALGSLSLGDDEPIDLPDSPRFKVFEENARSLLGRLLNPSCQPMDEMIETMPRVWRVYDRVRGIALSSEKFQFVFQREEYLETVLRDRPWSFKQWTMLLDRWIPSPPRNFLTTVDVWVRISKIPMNYYKIETMDFLASKVGRVLEIAYDPKVSQKETYIRAHVRLDIASPAFASKSLNLPSGGSVVIEFEYEKLRKRCFHCFRLTHERPLCPLLNRRAVVQTKSGTMVQAGERVAGSNAQVDDGVISAGPAVPPGFPPLFPQLSPETKKAALQYISHSDETERRARIARVEMSILEGDADHTPARPIISQDLNNWKGHVFGFTDTLKGSQELVDTCAEASESSALEATSSFSPVGSTVFRIGSSSDVHLSGTQSEGKKSRRRPNKWKRLALARAMTKVSDQSILAVVEPEANLELQRHEFGLEGSSKRKAVSNVGDHSSKSPKTFLDTVASDLKPLPSQ</sequence>
<accession>A0A8X7V9P3</accession>
<dbReference type="Proteomes" id="UP000886595">
    <property type="component" value="Unassembled WGS sequence"/>
</dbReference>
<evidence type="ECO:0000256" key="1">
    <source>
        <dbReference type="SAM" id="MobiDB-lite"/>
    </source>
</evidence>
<organism evidence="4 5">
    <name type="scientific">Brassica carinata</name>
    <name type="common">Ethiopian mustard</name>
    <name type="synonym">Abyssinian cabbage</name>
    <dbReference type="NCBI Taxonomy" id="52824"/>
    <lineage>
        <taxon>Eukaryota</taxon>
        <taxon>Viridiplantae</taxon>
        <taxon>Streptophyta</taxon>
        <taxon>Embryophyta</taxon>
        <taxon>Tracheophyta</taxon>
        <taxon>Spermatophyta</taxon>
        <taxon>Magnoliopsida</taxon>
        <taxon>eudicotyledons</taxon>
        <taxon>Gunneridae</taxon>
        <taxon>Pentapetalae</taxon>
        <taxon>rosids</taxon>
        <taxon>malvids</taxon>
        <taxon>Brassicales</taxon>
        <taxon>Brassicaceae</taxon>
        <taxon>Brassiceae</taxon>
        <taxon>Brassica</taxon>
    </lineage>
</organism>
<dbReference type="PANTHER" id="PTHR31286">
    <property type="entry name" value="GLYCINE-RICH CELL WALL STRUCTURAL PROTEIN 1.8-LIKE"/>
    <property type="match status" value="1"/>
</dbReference>
<dbReference type="EMBL" id="JAAMPC010000006">
    <property type="protein sequence ID" value="KAG2306151.1"/>
    <property type="molecule type" value="Genomic_DNA"/>
</dbReference>
<feature type="domain" description="DUF4283" evidence="2">
    <location>
        <begin position="76"/>
        <end position="154"/>
    </location>
</feature>
<evidence type="ECO:0000313" key="4">
    <source>
        <dbReference type="EMBL" id="KAG2306151.1"/>
    </source>
</evidence>
<gene>
    <name evidence="4" type="ORF">Bca52824_025899</name>
</gene>
<dbReference type="InterPro" id="IPR040256">
    <property type="entry name" value="At4g02000-like"/>
</dbReference>
<feature type="domain" description="Zinc knuckle CX2CX4HX4C" evidence="3">
    <location>
        <begin position="215"/>
        <end position="262"/>
    </location>
</feature>
<name>A0A8X7V9P3_BRACI</name>
<evidence type="ECO:0008006" key="6">
    <source>
        <dbReference type="Google" id="ProtNLM"/>
    </source>
</evidence>
<comment type="caution">
    <text evidence="4">The sequence shown here is derived from an EMBL/GenBank/DDBJ whole genome shotgun (WGS) entry which is preliminary data.</text>
</comment>
<dbReference type="AlphaFoldDB" id="A0A8X7V9P3"/>
<reference evidence="4 5" key="1">
    <citation type="submission" date="2020-02" db="EMBL/GenBank/DDBJ databases">
        <authorList>
            <person name="Ma Q."/>
            <person name="Huang Y."/>
            <person name="Song X."/>
            <person name="Pei D."/>
        </authorList>
    </citation>
    <scope>NUCLEOTIDE SEQUENCE [LARGE SCALE GENOMIC DNA]</scope>
    <source>
        <strain evidence="4">Sxm20200214</strain>
        <tissue evidence="4">Leaf</tissue>
    </source>
</reference>
<keyword evidence="5" id="KW-1185">Reference proteome</keyword>
<dbReference type="PANTHER" id="PTHR31286:SF178">
    <property type="entry name" value="DUF4283 DOMAIN-CONTAINING PROTEIN"/>
    <property type="match status" value="1"/>
</dbReference>
<dbReference type="InterPro" id="IPR025558">
    <property type="entry name" value="DUF4283"/>
</dbReference>
<dbReference type="InterPro" id="IPR025836">
    <property type="entry name" value="Zn_knuckle_CX2CX4HX4C"/>
</dbReference>
<evidence type="ECO:0000259" key="2">
    <source>
        <dbReference type="Pfam" id="PF14111"/>
    </source>
</evidence>
<dbReference type="Pfam" id="PF14111">
    <property type="entry name" value="DUF4283"/>
    <property type="match status" value="1"/>
</dbReference>
<evidence type="ECO:0000313" key="5">
    <source>
        <dbReference type="Proteomes" id="UP000886595"/>
    </source>
</evidence>
<dbReference type="OrthoDB" id="1087268at2759"/>
<protein>
    <recommendedName>
        <fullName evidence="6">DUF4283 domain-containing protein</fullName>
    </recommendedName>
</protein>
<feature type="region of interest" description="Disordered" evidence="1">
    <location>
        <begin position="470"/>
        <end position="509"/>
    </location>
</feature>